<organism evidence="2 4">
    <name type="scientific">Sphingobacterium multivorum</name>
    <dbReference type="NCBI Taxonomy" id="28454"/>
    <lineage>
        <taxon>Bacteria</taxon>
        <taxon>Pseudomonadati</taxon>
        <taxon>Bacteroidota</taxon>
        <taxon>Sphingobacteriia</taxon>
        <taxon>Sphingobacteriales</taxon>
        <taxon>Sphingobacteriaceae</taxon>
        <taxon>Sphingobacterium</taxon>
    </lineage>
</organism>
<evidence type="ECO:0000313" key="4">
    <source>
        <dbReference type="Proteomes" id="UP000251241"/>
    </source>
</evidence>
<accession>A0A654DS13</accession>
<dbReference type="GO" id="GO:0030246">
    <property type="term" value="F:carbohydrate binding"/>
    <property type="evidence" value="ECO:0007669"/>
    <property type="project" value="InterPro"/>
</dbReference>
<dbReference type="Pfam" id="PF14321">
    <property type="entry name" value="DUF4382"/>
    <property type="match status" value="1"/>
</dbReference>
<reference evidence="2 4" key="1">
    <citation type="submission" date="2018-06" db="EMBL/GenBank/DDBJ databases">
        <authorList>
            <consortium name="Pathogen Informatics"/>
            <person name="Doyle S."/>
        </authorList>
    </citation>
    <scope>NUCLEOTIDE SEQUENCE [LARGE SCALE GENOMIC DNA]</scope>
    <source>
        <strain evidence="2 4">NCTC11343</strain>
    </source>
</reference>
<protein>
    <recommendedName>
        <fullName evidence="1">DUF4382 domain-containing protein</fullName>
    </recommendedName>
</protein>
<dbReference type="Proteomes" id="UP000432350">
    <property type="component" value="Unassembled WGS sequence"/>
</dbReference>
<dbReference type="InterPro" id="IPR025491">
    <property type="entry name" value="DUF4382"/>
</dbReference>
<evidence type="ECO:0000313" key="2">
    <source>
        <dbReference type="EMBL" id="SPZ92769.1"/>
    </source>
</evidence>
<dbReference type="EMBL" id="UAUU01000011">
    <property type="protein sequence ID" value="SPZ92769.1"/>
    <property type="molecule type" value="Genomic_DNA"/>
</dbReference>
<dbReference type="Gene3D" id="2.60.40.1120">
    <property type="entry name" value="Carboxypeptidase-like, regulatory domain"/>
    <property type="match status" value="1"/>
</dbReference>
<evidence type="ECO:0000259" key="1">
    <source>
        <dbReference type="Pfam" id="PF14321"/>
    </source>
</evidence>
<sequence length="297" mass="32045">MKYRNNPSMVNSIWGYFFGPRDFVLFIEWHKFCPAVTIMLLTMKKNFILLALATLVFLSSCSKNDGPSSQKTPVTVKITDAPGYYDAINLHIDAIEIRTTSGSTTIDVAADPFNILNYTMGKDTVIAGQDVPSGMIQEIRLKLNDSGNEIWVNGVVHPLKTPSGQSSGVKLKVQDELIPDVAYTLLLDFDASKSIVKTGNDQYLLKPVIRAIPVATSGAITGTISPAESQANVFAITGVDTVGTLANSAGKFYFPGMPEGTYKIVVEPSVAGYMNKNIEGVQVAKASVKDLGIISVQ</sequence>
<dbReference type="InterPro" id="IPR013784">
    <property type="entry name" value="Carb-bd-like_fold"/>
</dbReference>
<dbReference type="SUPFAM" id="SSF49452">
    <property type="entry name" value="Starch-binding domain-like"/>
    <property type="match status" value="1"/>
</dbReference>
<name>A0A2X2LHM4_SPHMU</name>
<reference evidence="3 5" key="2">
    <citation type="submission" date="2019-10" db="EMBL/GenBank/DDBJ databases">
        <authorList>
            <person name="Karimi E."/>
        </authorList>
    </citation>
    <scope>NUCLEOTIDE SEQUENCE [LARGE SCALE GENOMIC DNA]</scope>
    <source>
        <strain evidence="3">Sphingobacterium sp. 8BC</strain>
    </source>
</reference>
<accession>A0A2X2LHM4</accession>
<gene>
    <name evidence="2" type="ORF">NCTC11343_04750</name>
    <name evidence="3" type="ORF">SPHINGO8BC_90435</name>
</gene>
<feature type="domain" description="DUF4382" evidence="1">
    <location>
        <begin position="72"/>
        <end position="207"/>
    </location>
</feature>
<dbReference type="AlphaFoldDB" id="A0A2X2LHM4"/>
<proteinExistence type="predicted"/>
<evidence type="ECO:0000313" key="3">
    <source>
        <dbReference type="EMBL" id="VXD08306.1"/>
    </source>
</evidence>
<dbReference type="EMBL" id="CABWMV010000028">
    <property type="protein sequence ID" value="VXD08306.1"/>
    <property type="molecule type" value="Genomic_DNA"/>
</dbReference>
<evidence type="ECO:0000313" key="5">
    <source>
        <dbReference type="Proteomes" id="UP000432350"/>
    </source>
</evidence>
<dbReference type="Proteomes" id="UP000251241">
    <property type="component" value="Unassembled WGS sequence"/>
</dbReference>